<gene>
    <name evidence="2" type="ORF">GGD40_001057</name>
</gene>
<accession>A0A7Y9WKR3</accession>
<reference evidence="2 3" key="1">
    <citation type="submission" date="2020-07" db="EMBL/GenBank/DDBJ databases">
        <title>Exploring microbial biodiversity for novel pathways involved in the catabolism of aromatic compounds derived from lignin.</title>
        <authorList>
            <person name="Elkins J."/>
        </authorList>
    </citation>
    <scope>NUCLEOTIDE SEQUENCE [LARGE SCALE GENOMIC DNA]</scope>
    <source>
        <strain evidence="2 3">H2C3C</strain>
    </source>
</reference>
<dbReference type="Proteomes" id="UP000540929">
    <property type="component" value="Unassembled WGS sequence"/>
</dbReference>
<dbReference type="RefSeq" id="WP_176057989.1">
    <property type="nucleotide sequence ID" value="NZ_JACCAS010000001.1"/>
</dbReference>
<evidence type="ECO:0000313" key="3">
    <source>
        <dbReference type="Proteomes" id="UP000540929"/>
    </source>
</evidence>
<proteinExistence type="predicted"/>
<keyword evidence="3" id="KW-1185">Reference proteome</keyword>
<evidence type="ECO:0000256" key="1">
    <source>
        <dbReference type="SAM" id="Phobius"/>
    </source>
</evidence>
<sequence length="93" mass="10305">MKRTFVSVALALILTLPISIAIGRSPWFSQWLASGAGWDAFAPLLRLCGAVGIEDDENIVIDVILLVSFALSLILVWFARRLIGRYKDMRANT</sequence>
<name>A0A7Y9WKR3_9BURK</name>
<evidence type="ECO:0000313" key="2">
    <source>
        <dbReference type="EMBL" id="NYH21578.1"/>
    </source>
</evidence>
<comment type="caution">
    <text evidence="2">The sequence shown here is derived from an EMBL/GenBank/DDBJ whole genome shotgun (WGS) entry which is preliminary data.</text>
</comment>
<keyword evidence="1" id="KW-1133">Transmembrane helix</keyword>
<dbReference type="AlphaFoldDB" id="A0A7Y9WKR3"/>
<feature type="transmembrane region" description="Helical" evidence="1">
    <location>
        <begin position="59"/>
        <end position="79"/>
    </location>
</feature>
<dbReference type="EMBL" id="JACCAS010000001">
    <property type="protein sequence ID" value="NYH21578.1"/>
    <property type="molecule type" value="Genomic_DNA"/>
</dbReference>
<keyword evidence="1" id="KW-0812">Transmembrane</keyword>
<organism evidence="2 3">
    <name type="scientific">Paraburkholderia bryophila</name>
    <dbReference type="NCBI Taxonomy" id="420952"/>
    <lineage>
        <taxon>Bacteria</taxon>
        <taxon>Pseudomonadati</taxon>
        <taxon>Pseudomonadota</taxon>
        <taxon>Betaproteobacteria</taxon>
        <taxon>Burkholderiales</taxon>
        <taxon>Burkholderiaceae</taxon>
        <taxon>Paraburkholderia</taxon>
    </lineage>
</organism>
<keyword evidence="1" id="KW-0472">Membrane</keyword>
<protein>
    <submittedName>
        <fullName evidence="2">Uncharacterized protein</fullName>
    </submittedName>
</protein>